<dbReference type="Proteomes" id="UP000182077">
    <property type="component" value="Unassembled WGS sequence"/>
</dbReference>
<evidence type="ECO:0000313" key="1">
    <source>
        <dbReference type="EMBL" id="OJG46173.1"/>
    </source>
</evidence>
<proteinExistence type="predicted"/>
<dbReference type="PANTHER" id="PTHR36454:SF1">
    <property type="entry name" value="DUF1015 DOMAIN-CONTAINING PROTEIN"/>
    <property type="match status" value="1"/>
</dbReference>
<sequence length="408" mass="46949">MVQVSPFKAIRPDKKLAHKVAALPYDVVNSQEAQELAQGNPYSYFHIDKAEIDVSPTLSAYDPQVYQKAAENLMDFLAKGWLVKEEVAAFYLYELVMDGRSQTGLVTCTSIQDYLAEKIKKHEFTRHEKEVDRMNHIRTCDANTSPIFLSYRPQADIQAFIEEWKTAHAPIYDFASFHEVTHRVWMINKQPAIQKISDLFTAVETLYIADGHHRTESAVKVGLEKRKNGQQNSETEKFLAIIFPEDQLAIWEYNRVLNVDVPQDFFSRVAENYIVTKTERKKPSQAGDCQLYDGQAWYTLRIKPEKIPKDPVGKLDVALLQKYILEAIFDIKDIRTDQRIDFVGGIRGTMELEELVDSGDWQLAFSMYPTQMKDLLTVADAKKIMPPKSTWFEPKLLSGLFLHDLETK</sequence>
<dbReference type="PIRSF" id="PIRSF033563">
    <property type="entry name" value="UCP033563"/>
    <property type="match status" value="1"/>
</dbReference>
<protein>
    <recommendedName>
        <fullName evidence="3">DUF1015 domain-containing protein</fullName>
    </recommendedName>
</protein>
<dbReference type="InterPro" id="IPR008323">
    <property type="entry name" value="UCP033563"/>
</dbReference>
<reference evidence="1 2" key="1">
    <citation type="submission" date="2014-12" db="EMBL/GenBank/DDBJ databases">
        <title>Draft genome sequences of 29 type strains of Enterococci.</title>
        <authorList>
            <person name="Zhong Z."/>
            <person name="Sun Z."/>
            <person name="Liu W."/>
            <person name="Zhang W."/>
            <person name="Zhang H."/>
        </authorList>
    </citation>
    <scope>NUCLEOTIDE SEQUENCE [LARGE SCALE GENOMIC DNA]</scope>
    <source>
        <strain evidence="1 2">DSM 17122</strain>
    </source>
</reference>
<dbReference type="OrthoDB" id="9781616at2"/>
<dbReference type="Pfam" id="PF06245">
    <property type="entry name" value="DUF1015"/>
    <property type="match status" value="1"/>
</dbReference>
<comment type="caution">
    <text evidence="1">The sequence shown here is derived from an EMBL/GenBank/DDBJ whole genome shotgun (WGS) entry which is preliminary data.</text>
</comment>
<name>A0A1L8TPM0_9ENTE</name>
<dbReference type="EMBL" id="JXKQ01000003">
    <property type="protein sequence ID" value="OJG46173.1"/>
    <property type="molecule type" value="Genomic_DNA"/>
</dbReference>
<dbReference type="AlphaFoldDB" id="A0A1L8TPM0"/>
<accession>A0A1L8TPM0</accession>
<organism evidence="1 2">
    <name type="scientific">Enterococcus hermanniensis</name>
    <dbReference type="NCBI Taxonomy" id="249189"/>
    <lineage>
        <taxon>Bacteria</taxon>
        <taxon>Bacillati</taxon>
        <taxon>Bacillota</taxon>
        <taxon>Bacilli</taxon>
        <taxon>Lactobacillales</taxon>
        <taxon>Enterococcaceae</taxon>
        <taxon>Enterococcus</taxon>
    </lineage>
</organism>
<dbReference type="PANTHER" id="PTHR36454">
    <property type="entry name" value="LMO2823 PROTEIN"/>
    <property type="match status" value="1"/>
</dbReference>
<dbReference type="STRING" id="249189.RV04_GL001339"/>
<gene>
    <name evidence="1" type="ORF">RV04_GL001339</name>
</gene>
<evidence type="ECO:0000313" key="2">
    <source>
        <dbReference type="Proteomes" id="UP000182077"/>
    </source>
</evidence>
<evidence type="ECO:0008006" key="3">
    <source>
        <dbReference type="Google" id="ProtNLM"/>
    </source>
</evidence>
<keyword evidence="2" id="KW-1185">Reference proteome</keyword>
<dbReference type="RefSeq" id="WP_071857269.1">
    <property type="nucleotide sequence ID" value="NZ_JBHSHK010000001.1"/>
</dbReference>